<dbReference type="PANTHER" id="PTHR43292">
    <property type="entry name" value="ACYL-COA DEHYDROGENASE"/>
    <property type="match status" value="1"/>
</dbReference>
<keyword evidence="11" id="KW-1185">Reference proteome</keyword>
<dbReference type="InterPro" id="IPR013786">
    <property type="entry name" value="AcylCoA_DH/ox_N"/>
</dbReference>
<dbReference type="InterPro" id="IPR009075">
    <property type="entry name" value="AcylCo_DH/oxidase_C"/>
</dbReference>
<dbReference type="InterPro" id="IPR052161">
    <property type="entry name" value="Mycobact_Acyl-CoA_DH"/>
</dbReference>
<feature type="domain" description="Acyl-CoA oxidase/dehydrogenase middle" evidence="8">
    <location>
        <begin position="549"/>
        <end position="645"/>
    </location>
</feature>
<evidence type="ECO:0000256" key="5">
    <source>
        <dbReference type="ARBA" id="ARBA00023002"/>
    </source>
</evidence>
<evidence type="ECO:0000259" key="8">
    <source>
        <dbReference type="Pfam" id="PF02770"/>
    </source>
</evidence>
<reference evidence="10 11" key="1">
    <citation type="submission" date="2019-02" db="EMBL/GenBank/DDBJ databases">
        <title>Sequencing the genomes of 1000 actinobacteria strains.</title>
        <authorList>
            <person name="Klenk H.-P."/>
        </authorList>
    </citation>
    <scope>NUCLEOTIDE SEQUENCE [LARGE SCALE GENOMIC DNA]</scope>
    <source>
        <strain evidence="10 11">DSM 45779</strain>
    </source>
</reference>
<comment type="similarity">
    <text evidence="2">Belongs to the acyl-CoA dehydrogenase family.</text>
</comment>
<dbReference type="RefSeq" id="WP_130290980.1">
    <property type="nucleotide sequence ID" value="NZ_SHKL01000001.1"/>
</dbReference>
<proteinExistence type="inferred from homology"/>
<evidence type="ECO:0000259" key="7">
    <source>
        <dbReference type="Pfam" id="PF00441"/>
    </source>
</evidence>
<organism evidence="10 11">
    <name type="scientific">Pseudonocardia sediminis</name>
    <dbReference type="NCBI Taxonomy" id="1397368"/>
    <lineage>
        <taxon>Bacteria</taxon>
        <taxon>Bacillati</taxon>
        <taxon>Actinomycetota</taxon>
        <taxon>Actinomycetes</taxon>
        <taxon>Pseudonocardiales</taxon>
        <taxon>Pseudonocardiaceae</taxon>
        <taxon>Pseudonocardia</taxon>
    </lineage>
</organism>
<dbReference type="InterPro" id="IPR009100">
    <property type="entry name" value="AcylCoA_DH/oxidase_NM_dom_sf"/>
</dbReference>
<dbReference type="Proteomes" id="UP000291591">
    <property type="component" value="Unassembled WGS sequence"/>
</dbReference>
<feature type="domain" description="Acyl-CoA dehydrogenase/oxidase N-terminal" evidence="9">
    <location>
        <begin position="41"/>
        <end position="99"/>
    </location>
</feature>
<evidence type="ECO:0000313" key="10">
    <source>
        <dbReference type="EMBL" id="RZT86730.1"/>
    </source>
</evidence>
<feature type="domain" description="Acyl-CoA dehydrogenase/oxidase N-terminal" evidence="9">
    <location>
        <begin position="437"/>
        <end position="543"/>
    </location>
</feature>
<accession>A0A4V2FR15</accession>
<dbReference type="FunFam" id="2.40.110.10:FF:000011">
    <property type="entry name" value="Acyl-CoA dehydrogenase FadE34"/>
    <property type="match status" value="1"/>
</dbReference>
<dbReference type="InterPro" id="IPR046373">
    <property type="entry name" value="Acyl-CoA_Oxase/DH_mid-dom_sf"/>
</dbReference>
<evidence type="ECO:0000259" key="9">
    <source>
        <dbReference type="Pfam" id="PF02771"/>
    </source>
</evidence>
<evidence type="ECO:0000256" key="4">
    <source>
        <dbReference type="ARBA" id="ARBA00022827"/>
    </source>
</evidence>
<dbReference type="Pfam" id="PF02770">
    <property type="entry name" value="Acyl-CoA_dh_M"/>
    <property type="match status" value="1"/>
</dbReference>
<evidence type="ECO:0000256" key="3">
    <source>
        <dbReference type="ARBA" id="ARBA00022630"/>
    </source>
</evidence>
<comment type="caution">
    <text evidence="10">The sequence shown here is derived from an EMBL/GenBank/DDBJ whole genome shotgun (WGS) entry which is preliminary data.</text>
</comment>
<keyword evidence="4" id="KW-0274">FAD</keyword>
<name>A0A4V2FR15_PSEST</name>
<protein>
    <submittedName>
        <fullName evidence="10">Alkylation response protein AidB-like acyl-CoA dehydrogenase</fullName>
    </submittedName>
</protein>
<dbReference type="InterPro" id="IPR006091">
    <property type="entry name" value="Acyl-CoA_Oxase/DH_mid-dom"/>
</dbReference>
<dbReference type="AlphaFoldDB" id="A0A4V2FR15"/>
<comment type="cofactor">
    <cofactor evidence="1">
        <name>FAD</name>
        <dbReference type="ChEBI" id="CHEBI:57692"/>
    </cofactor>
</comment>
<gene>
    <name evidence="10" type="ORF">EV383_3628</name>
</gene>
<keyword evidence="3" id="KW-0285">Flavoprotein</keyword>
<dbReference type="GO" id="GO:0050660">
    <property type="term" value="F:flavin adenine dinucleotide binding"/>
    <property type="evidence" value="ECO:0007669"/>
    <property type="project" value="InterPro"/>
</dbReference>
<dbReference type="CDD" id="cd00567">
    <property type="entry name" value="ACAD"/>
    <property type="match status" value="1"/>
</dbReference>
<dbReference type="Pfam" id="PF00441">
    <property type="entry name" value="Acyl-CoA_dh_1"/>
    <property type="match status" value="2"/>
</dbReference>
<dbReference type="EMBL" id="SHKL01000001">
    <property type="protein sequence ID" value="RZT86730.1"/>
    <property type="molecule type" value="Genomic_DNA"/>
</dbReference>
<dbReference type="SUPFAM" id="SSF56645">
    <property type="entry name" value="Acyl-CoA dehydrogenase NM domain-like"/>
    <property type="match status" value="2"/>
</dbReference>
<keyword evidence="5" id="KW-0560">Oxidoreductase</keyword>
<dbReference type="InterPro" id="IPR037069">
    <property type="entry name" value="AcylCoA_DH/ox_N_sf"/>
</dbReference>
<dbReference type="SUPFAM" id="SSF47203">
    <property type="entry name" value="Acyl-CoA dehydrogenase C-terminal domain-like"/>
    <property type="match status" value="2"/>
</dbReference>
<evidence type="ECO:0000256" key="2">
    <source>
        <dbReference type="ARBA" id="ARBA00009347"/>
    </source>
</evidence>
<dbReference type="Pfam" id="PF02771">
    <property type="entry name" value="Acyl-CoA_dh_N"/>
    <property type="match status" value="2"/>
</dbReference>
<evidence type="ECO:0000256" key="1">
    <source>
        <dbReference type="ARBA" id="ARBA00001974"/>
    </source>
</evidence>
<dbReference type="GO" id="GO:0016627">
    <property type="term" value="F:oxidoreductase activity, acting on the CH-CH group of donors"/>
    <property type="evidence" value="ECO:0007669"/>
    <property type="project" value="InterPro"/>
</dbReference>
<feature type="region of interest" description="Disordered" evidence="6">
    <location>
        <begin position="1"/>
        <end position="21"/>
    </location>
</feature>
<dbReference type="Gene3D" id="1.10.540.10">
    <property type="entry name" value="Acyl-CoA dehydrogenase/oxidase, N-terminal domain"/>
    <property type="match status" value="2"/>
</dbReference>
<dbReference type="Gene3D" id="1.20.140.10">
    <property type="entry name" value="Butyryl-CoA Dehydrogenase, subunit A, domain 3"/>
    <property type="match status" value="2"/>
</dbReference>
<dbReference type="Gene3D" id="2.40.110.10">
    <property type="entry name" value="Butyryl-CoA Dehydrogenase, subunit A, domain 2"/>
    <property type="match status" value="2"/>
</dbReference>
<dbReference type="GO" id="GO:0005886">
    <property type="term" value="C:plasma membrane"/>
    <property type="evidence" value="ECO:0007669"/>
    <property type="project" value="TreeGrafter"/>
</dbReference>
<dbReference type="PANTHER" id="PTHR43292:SF3">
    <property type="entry name" value="ACYL-COA DEHYDROGENASE FADE29"/>
    <property type="match status" value="1"/>
</dbReference>
<dbReference type="InterPro" id="IPR036250">
    <property type="entry name" value="AcylCo_DH-like_C"/>
</dbReference>
<dbReference type="OrthoDB" id="5179760at2"/>
<feature type="domain" description="Acyl-CoA dehydrogenase/oxidase C-terminal" evidence="7">
    <location>
        <begin position="250"/>
        <end position="381"/>
    </location>
</feature>
<feature type="domain" description="Acyl-CoA dehydrogenase/oxidase C-terminal" evidence="7">
    <location>
        <begin position="657"/>
        <end position="810"/>
    </location>
</feature>
<evidence type="ECO:0000313" key="11">
    <source>
        <dbReference type="Proteomes" id="UP000291591"/>
    </source>
</evidence>
<sequence>MSTAAGPRGDTAAEPRGDTAPVDAALTDLAAVVDRVGAEGTARTRAVREAGGRVDRAMWRRFGDLGWLGLGVPEELGGAGAGERAVAAVAERLGAGAFPEPYAACGVRVATLLAGPAVEPGSGAPALLDDVVAGTRVVTLAHDPGAAPPTLTDDGDGYVLSGRVRWVPVPAADTVLVAAVVDGTDVAGPDVLVALPRDVPGLTVTTIPLADGGHLADLHLDGVAVPAGAVLGRGPAVARSLGEATDAALVAVAAELTGIAGHVLGMTCDHLRTREQFGRPIGAFQTLAHRAVDMWVQVRLARAALDGALDRREFPGATADERSAAASGTHARACEAATWVCRQAVQLHGALGFSDEHDLGLYLNRAIVLASSLGGAEAHRRRHDALSPRVAGAPLARPAADPAAVREVPTAAPRRGRSVAPEFGVAQEQDWNALSDEEFRAIVRAEFEAHHPTAIRYPSRRLYWSEQSAWFERMSAKGWIAPNWPTRYGGMGLGPSKLLVFGEEQERWGIARFQDQGVRMIGPALFEHGTPEQLARFLPGILSCADRYCQGYSEPGAGSDLASLRTRARLDETGGHYVVDGSKIWTTMAHDVTHMLLLARTDPDAQRQRGISFFLLELNVPGVTVRPIRDIAGHSELCEVFFDGVRIPAGNRIGPENQGWTVGKSVLSAERIHIGSPQMPAYALDRLARVARARGVQDDPVFRSRVAALALDVAHLSDAYAGFAATFVRGEPLGPDVSLLKIWATETTQRIGELIRDTAGPAGAVVGPVGPGQDGDGDIDVLDVFYKALPSTIYGGSNEIQRSIIAKQVLGLPT</sequence>
<evidence type="ECO:0000256" key="6">
    <source>
        <dbReference type="SAM" id="MobiDB-lite"/>
    </source>
</evidence>